<dbReference type="Pfam" id="PF20091">
    <property type="entry name" value="Abhydrolase_10"/>
    <property type="match status" value="1"/>
</dbReference>
<accession>G9MY44</accession>
<dbReference type="InterPro" id="IPR045394">
    <property type="entry name" value="Abhydrolase_dom"/>
</dbReference>
<comment type="caution">
    <text evidence="2">The sequence shown here is derived from an EMBL/GenBank/DDBJ whole genome shotgun (WGS) entry which is preliminary data.</text>
</comment>
<reference evidence="2 3" key="1">
    <citation type="journal article" date="2011" name="Genome Biol.">
        <title>Comparative genome sequence analysis underscores mycoparasitism as the ancestral life style of Trichoderma.</title>
        <authorList>
            <person name="Kubicek C.P."/>
            <person name="Herrera-Estrella A."/>
            <person name="Seidl-Seiboth V."/>
            <person name="Martinez D.A."/>
            <person name="Druzhinina I.S."/>
            <person name="Thon M."/>
            <person name="Zeilinger S."/>
            <person name="Casas-Flores S."/>
            <person name="Horwitz B.A."/>
            <person name="Mukherjee P.K."/>
            <person name="Mukherjee M."/>
            <person name="Kredics L."/>
            <person name="Alcaraz L.D."/>
            <person name="Aerts A."/>
            <person name="Antal Z."/>
            <person name="Atanasova L."/>
            <person name="Cervantes-Badillo M.G."/>
            <person name="Challacombe J."/>
            <person name="Chertkov O."/>
            <person name="McCluskey K."/>
            <person name="Coulpier F."/>
            <person name="Deshpande N."/>
            <person name="von Doehren H."/>
            <person name="Ebbole D.J."/>
            <person name="Esquivel-Naranjo E.U."/>
            <person name="Fekete E."/>
            <person name="Flipphi M."/>
            <person name="Glaser F."/>
            <person name="Gomez-Rodriguez E.Y."/>
            <person name="Gruber S."/>
            <person name="Han C."/>
            <person name="Henrissat B."/>
            <person name="Hermosa R."/>
            <person name="Hernandez-Onate M."/>
            <person name="Karaffa L."/>
            <person name="Kosti I."/>
            <person name="Le Crom S."/>
            <person name="Lindquist E."/>
            <person name="Lucas S."/>
            <person name="Luebeck M."/>
            <person name="Luebeck P.S."/>
            <person name="Margeot A."/>
            <person name="Metz B."/>
            <person name="Misra M."/>
            <person name="Nevalainen H."/>
            <person name="Omann M."/>
            <person name="Packer N."/>
            <person name="Perrone G."/>
            <person name="Uresti-Rivera E.E."/>
            <person name="Salamov A."/>
            <person name="Schmoll M."/>
            <person name="Seiboth B."/>
            <person name="Shapiro H."/>
            <person name="Sukno S."/>
            <person name="Tamayo-Ramos J.A."/>
            <person name="Tisch D."/>
            <person name="Wiest A."/>
            <person name="Wilkinson H.H."/>
            <person name="Zhang M."/>
            <person name="Coutinho P.M."/>
            <person name="Kenerley C.M."/>
            <person name="Monte E."/>
            <person name="Baker S.E."/>
            <person name="Grigoriev I.V."/>
        </authorList>
    </citation>
    <scope>NUCLEOTIDE SEQUENCE [LARGE SCALE GENOMIC DNA]</scope>
    <source>
        <strain evidence="3">Gv29-8 / FGSC 10586</strain>
    </source>
</reference>
<dbReference type="InParanoid" id="G9MY44"/>
<gene>
    <name evidence="2" type="ORF">TRIVIDRAFT_69000</name>
</gene>
<dbReference type="AlphaFoldDB" id="G9MY44"/>
<keyword evidence="3" id="KW-1185">Reference proteome</keyword>
<feature type="domain" description="Alpha/beta hydrolase" evidence="1">
    <location>
        <begin position="40"/>
        <end position="261"/>
    </location>
</feature>
<proteinExistence type="predicted"/>
<evidence type="ECO:0000259" key="1">
    <source>
        <dbReference type="Pfam" id="PF20091"/>
    </source>
</evidence>
<dbReference type="VEuPathDB" id="FungiDB:TRIVIDRAFT_69000"/>
<evidence type="ECO:0000313" key="2">
    <source>
        <dbReference type="EMBL" id="EHK20466.1"/>
    </source>
</evidence>
<organism evidence="2 3">
    <name type="scientific">Hypocrea virens (strain Gv29-8 / FGSC 10586)</name>
    <name type="common">Gliocladium virens</name>
    <name type="synonym">Trichoderma virens</name>
    <dbReference type="NCBI Taxonomy" id="413071"/>
    <lineage>
        <taxon>Eukaryota</taxon>
        <taxon>Fungi</taxon>
        <taxon>Dikarya</taxon>
        <taxon>Ascomycota</taxon>
        <taxon>Pezizomycotina</taxon>
        <taxon>Sordariomycetes</taxon>
        <taxon>Hypocreomycetidae</taxon>
        <taxon>Hypocreales</taxon>
        <taxon>Hypocreaceae</taxon>
        <taxon>Trichoderma</taxon>
    </lineage>
</organism>
<dbReference type="RefSeq" id="XP_013954663.1">
    <property type="nucleotide sequence ID" value="XM_014099188.1"/>
</dbReference>
<dbReference type="HOGENOM" id="CLU_040631_0_0_1"/>
<dbReference type="Proteomes" id="UP000007115">
    <property type="component" value="Unassembled WGS sequence"/>
</dbReference>
<sequence>MPTTPHTLRRVAYSSASHALLAGNSNLQTQFVTAGQLPAVQGPITGGNKGHPFSAFAGNISSIGYIEEEFFLSGDGIRYNVVGNLTSDGHWTLAYNSTAPYKTRMLVRRPVDHKKFNGDVLVEWINVSGGFGITSTDLPGVYEEGYIWASIDAQAIGIEGGASHPQGLIQWDPVRYDTLSILDDAISYDIVSQATNVLRSVNVTGGQIPKHVILVGASQSGSQVLGYTNGVQPLNNSYNAIIPAICAGASSDFSPVPAHRTPEVATDSNGVMDCVRNADGNTKGGIRLPELAVPVAGYNGINNGLSGNTYPFCDSKLQTLYPTHQEYVAKVKAAARVFLNQKAILEYQVKNYVRAAEAANVPPRSTSN</sequence>
<dbReference type="OMA" id="IQWDPVR"/>
<dbReference type="GeneID" id="25797180"/>
<evidence type="ECO:0000313" key="3">
    <source>
        <dbReference type="Proteomes" id="UP000007115"/>
    </source>
</evidence>
<protein>
    <recommendedName>
        <fullName evidence="1">Alpha/beta hydrolase domain-containing protein</fullName>
    </recommendedName>
</protein>
<name>G9MY44_HYPVG</name>
<dbReference type="EMBL" id="ABDF02000079">
    <property type="protein sequence ID" value="EHK20466.1"/>
    <property type="molecule type" value="Genomic_DNA"/>
</dbReference>
<dbReference type="OrthoDB" id="4877408at2759"/>